<evidence type="ECO:0000313" key="2">
    <source>
        <dbReference type="EMBL" id="MBP0481420.1"/>
    </source>
</evidence>
<gene>
    <name evidence="2" type="ORF">J5474_02810</name>
</gene>
<sequence>MTTDPQDTGFRLKGWHVFAGFAGAFSVIIGVNIALAVNAVKTFPGLEVENGYIASQTFDARRDAQQALGWDVAARLDAGRLILTINDAKGYPVRVNALDVTLGRPTNVSEDVVPEFDWDGTAYVAEETLNPGNWDLWIKARAEDGTPFEQRLELRMPF</sequence>
<evidence type="ECO:0000313" key="3">
    <source>
        <dbReference type="Proteomes" id="UP000675940"/>
    </source>
</evidence>
<protein>
    <submittedName>
        <fullName evidence="2">FixH family protein</fullName>
    </submittedName>
</protein>
<evidence type="ECO:0000256" key="1">
    <source>
        <dbReference type="SAM" id="Phobius"/>
    </source>
</evidence>
<dbReference type="InterPro" id="IPR018037">
    <property type="entry name" value="FixH_proteobacterial"/>
</dbReference>
<keyword evidence="1" id="KW-1133">Transmembrane helix</keyword>
<keyword evidence="1" id="KW-0472">Membrane</keyword>
<dbReference type="InterPro" id="IPR008620">
    <property type="entry name" value="FixH"/>
</dbReference>
<keyword evidence="3" id="KW-1185">Reference proteome</keyword>
<accession>A0A940MGR5</accession>
<dbReference type="Pfam" id="PF05751">
    <property type="entry name" value="FixH"/>
    <property type="match status" value="1"/>
</dbReference>
<feature type="transmembrane region" description="Helical" evidence="1">
    <location>
        <begin position="15"/>
        <end position="37"/>
    </location>
</feature>
<dbReference type="PIRSF" id="PIRSF011386">
    <property type="entry name" value="FixH"/>
    <property type="match status" value="1"/>
</dbReference>
<proteinExistence type="predicted"/>
<reference evidence="2" key="1">
    <citation type="submission" date="2021-03" db="EMBL/GenBank/DDBJ databases">
        <title>Sagittula salina sp. nov. strain M10.9X isolated from the marine waste.</title>
        <authorList>
            <person name="Satari L."/>
            <person name="Molina-Menor E."/>
            <person name="Vidal-Verdu A."/>
            <person name="Pascual J."/>
            <person name="Pereto J."/>
            <person name="Porcar M."/>
        </authorList>
    </citation>
    <scope>NUCLEOTIDE SEQUENCE</scope>
    <source>
        <strain evidence="2">M10.9X</strain>
    </source>
</reference>
<keyword evidence="1" id="KW-0812">Transmembrane</keyword>
<dbReference type="Proteomes" id="UP000675940">
    <property type="component" value="Unassembled WGS sequence"/>
</dbReference>
<dbReference type="EMBL" id="JAGISH010000001">
    <property type="protein sequence ID" value="MBP0481420.1"/>
    <property type="molecule type" value="Genomic_DNA"/>
</dbReference>
<dbReference type="AlphaFoldDB" id="A0A940MGR5"/>
<name>A0A940MGR5_9RHOB</name>
<organism evidence="2 3">
    <name type="scientific">Sagittula salina</name>
    <dbReference type="NCBI Taxonomy" id="2820268"/>
    <lineage>
        <taxon>Bacteria</taxon>
        <taxon>Pseudomonadati</taxon>
        <taxon>Pseudomonadota</taxon>
        <taxon>Alphaproteobacteria</taxon>
        <taxon>Rhodobacterales</taxon>
        <taxon>Roseobacteraceae</taxon>
        <taxon>Sagittula</taxon>
    </lineage>
</organism>
<comment type="caution">
    <text evidence="2">The sequence shown here is derived from an EMBL/GenBank/DDBJ whole genome shotgun (WGS) entry which is preliminary data.</text>
</comment>